<dbReference type="GO" id="GO:0046872">
    <property type="term" value="F:metal ion binding"/>
    <property type="evidence" value="ECO:0007669"/>
    <property type="project" value="UniProtKB-KW"/>
</dbReference>
<dbReference type="GO" id="GO:0016787">
    <property type="term" value="F:hydrolase activity"/>
    <property type="evidence" value="ECO:0007669"/>
    <property type="project" value="UniProtKB-KW"/>
</dbReference>
<dbReference type="EMBL" id="QYUQ01000002">
    <property type="protein sequence ID" value="RJG03306.1"/>
    <property type="molecule type" value="Genomic_DNA"/>
</dbReference>
<dbReference type="SMART" id="SM00849">
    <property type="entry name" value="Lactamase_B"/>
    <property type="match status" value="1"/>
</dbReference>
<dbReference type="SUPFAM" id="SSF56281">
    <property type="entry name" value="Metallo-hydrolase/oxidoreductase"/>
    <property type="match status" value="1"/>
</dbReference>
<evidence type="ECO:0000256" key="4">
    <source>
        <dbReference type="ARBA" id="ARBA00022801"/>
    </source>
</evidence>
<protein>
    <submittedName>
        <fullName evidence="7">N-acyl homoserine lactonase family protein</fullName>
    </submittedName>
</protein>
<sequence length="294" mass="33350">MSRVQMPDSSRLPKMETSEDGIYQVYSLCYARARSRHVHENFMIRDMHDGPMPMDFNLWILRNAHRTVLVDTGFSQRAANERRPLDFDPIEALARLDIDPDAIEDVIISHLHFDHAGNIDRFAKARFHVQDAEVAYATGRCMCDRTMRLGFDVEDVVTLVRHTYAERVCFHDGDATPLPGISLHVLPGHTAGIQAVRVMTPRGPVVLASDVSHFYANFLRRGPFAATLDATETLRSYEKLKEIAGAVERIIPGHDPKVRMLYPSYTFNGIELTALHEEPKQHDINTLARLESFA</sequence>
<evidence type="ECO:0000259" key="6">
    <source>
        <dbReference type="SMART" id="SM00849"/>
    </source>
</evidence>
<dbReference type="PANTHER" id="PTHR42978:SF7">
    <property type="entry name" value="METALLO-HYDROLASE RV2300C-RELATED"/>
    <property type="match status" value="1"/>
</dbReference>
<keyword evidence="3" id="KW-0479">Metal-binding</keyword>
<keyword evidence="8" id="KW-1185">Reference proteome</keyword>
<evidence type="ECO:0000256" key="5">
    <source>
        <dbReference type="ARBA" id="ARBA00022833"/>
    </source>
</evidence>
<dbReference type="OrthoDB" id="5443440at2"/>
<feature type="domain" description="Metallo-beta-lactamase" evidence="6">
    <location>
        <begin position="55"/>
        <end position="254"/>
    </location>
</feature>
<evidence type="ECO:0000313" key="8">
    <source>
        <dbReference type="Proteomes" id="UP000266327"/>
    </source>
</evidence>
<dbReference type="Pfam" id="PF00753">
    <property type="entry name" value="Lactamase_B"/>
    <property type="match status" value="1"/>
</dbReference>
<dbReference type="InterPro" id="IPR036866">
    <property type="entry name" value="RibonucZ/Hydroxyglut_hydro"/>
</dbReference>
<accession>A0A3A3GLZ2</accession>
<dbReference type="CDD" id="cd07729">
    <property type="entry name" value="AHL_lactonase_MBL-fold"/>
    <property type="match status" value="1"/>
</dbReference>
<evidence type="ECO:0000256" key="2">
    <source>
        <dbReference type="ARBA" id="ARBA00007749"/>
    </source>
</evidence>
<dbReference type="PANTHER" id="PTHR42978">
    <property type="entry name" value="QUORUM-QUENCHING LACTONASE YTNP-RELATED-RELATED"/>
    <property type="match status" value="1"/>
</dbReference>
<keyword evidence="4" id="KW-0378">Hydrolase</keyword>
<comment type="cofactor">
    <cofactor evidence="1">
        <name>Zn(2+)</name>
        <dbReference type="ChEBI" id="CHEBI:29105"/>
    </cofactor>
</comment>
<comment type="caution">
    <text evidence="7">The sequence shown here is derived from an EMBL/GenBank/DDBJ whole genome shotgun (WGS) entry which is preliminary data.</text>
</comment>
<dbReference type="AlphaFoldDB" id="A0A3A3GLZ2"/>
<evidence type="ECO:0000313" key="7">
    <source>
        <dbReference type="EMBL" id="RJG03306.1"/>
    </source>
</evidence>
<keyword evidence="5" id="KW-0862">Zinc</keyword>
<dbReference type="Proteomes" id="UP000266327">
    <property type="component" value="Unassembled WGS sequence"/>
</dbReference>
<dbReference type="InterPro" id="IPR051013">
    <property type="entry name" value="MBL_superfamily_lactonases"/>
</dbReference>
<dbReference type="InterPro" id="IPR001279">
    <property type="entry name" value="Metallo-B-lactamas"/>
</dbReference>
<evidence type="ECO:0000256" key="1">
    <source>
        <dbReference type="ARBA" id="ARBA00001947"/>
    </source>
</evidence>
<comment type="similarity">
    <text evidence="2">Belongs to the metallo-beta-lactamase superfamily.</text>
</comment>
<proteinExistence type="inferred from homology"/>
<reference evidence="8" key="1">
    <citation type="submission" date="2018-09" db="EMBL/GenBank/DDBJ databases">
        <authorList>
            <person name="Zhu H."/>
        </authorList>
    </citation>
    <scope>NUCLEOTIDE SEQUENCE [LARGE SCALE GENOMIC DNA]</scope>
    <source>
        <strain evidence="8">K1S02-23</strain>
    </source>
</reference>
<gene>
    <name evidence="7" type="ORF">D3878_18345</name>
</gene>
<evidence type="ECO:0000256" key="3">
    <source>
        <dbReference type="ARBA" id="ARBA00022723"/>
    </source>
</evidence>
<organism evidence="7 8">
    <name type="scientific">Noviherbaspirillum sedimenti</name>
    <dbReference type="NCBI Taxonomy" id="2320865"/>
    <lineage>
        <taxon>Bacteria</taxon>
        <taxon>Pseudomonadati</taxon>
        <taxon>Pseudomonadota</taxon>
        <taxon>Betaproteobacteria</taxon>
        <taxon>Burkholderiales</taxon>
        <taxon>Oxalobacteraceae</taxon>
        <taxon>Noviherbaspirillum</taxon>
    </lineage>
</organism>
<name>A0A3A3GLZ2_9BURK</name>
<dbReference type="Gene3D" id="3.60.15.10">
    <property type="entry name" value="Ribonuclease Z/Hydroxyacylglutathione hydrolase-like"/>
    <property type="match status" value="1"/>
</dbReference>